<sequence length="341" mass="37990">MGSTVSTGKLVAAFKATSGKVMYVLFEETYDSNCYPRTPRWSSYMIGELPAVMRHIFRAASSCEGGMTKGAGGREISPEGYIQGWFKELENPVEIADRKFELYAVNNYMAPIPTENFAWAKAAMVNVGREADAVKLENGEHLIVSLYDDAELLAAIYDGIHFGASRIIKSVPSAQYAPRDPSLGYAPAKSKVVSMDTPRFLRVREGHYHLAAQDANGDWRGDASHCFMNSFITNLWKSELAEPLTYRGKIKAYREAIKNAQVMPSNAKVVIDTKAVTDRYHQESVDWVLANNPHTKHGDEIHVELPTDYTALYRVATLNEKFARYVFTGNAPAQQLDLLAC</sequence>
<dbReference type="EMBL" id="AP015030">
    <property type="protein sequence ID" value="BAW26730.1"/>
    <property type="molecule type" value="Genomic_DNA"/>
</dbReference>
<proteinExistence type="predicted"/>
<evidence type="ECO:0000313" key="1">
    <source>
        <dbReference type="EMBL" id="BAW26730.1"/>
    </source>
</evidence>
<name>A0A1L7NMN2_PSEPU</name>
<dbReference type="AlphaFoldDB" id="A0A1L7NMN2"/>
<geneLocation type="plasmid" evidence="2">
    <name>pkf715a dna</name>
</geneLocation>
<gene>
    <name evidence="1" type="ORF">KF715C_pA2250</name>
</gene>
<keyword evidence="1" id="KW-0614">Plasmid</keyword>
<dbReference type="Proteomes" id="UP000218731">
    <property type="component" value="Plasmid pKF715A"/>
</dbReference>
<dbReference type="RefSeq" id="WP_096427063.1">
    <property type="nucleotide sequence ID" value="NZ_AP015030.1"/>
</dbReference>
<reference evidence="1 2" key="1">
    <citation type="submission" date="2015-11" db="EMBL/GenBank/DDBJ databases">
        <title>Complete genome sequencing of a biphenyl-degrading bacterium, Pseudomonas putida KF715 (=NBRC110667).</title>
        <authorList>
            <person name="Suenaga H."/>
            <person name="Fujihara N."/>
            <person name="Watanabe T."/>
            <person name="Hirose J."/>
            <person name="Kimura N."/>
            <person name="Yamazoe A."/>
            <person name="Hosoyama A."/>
            <person name="Shimodaira J."/>
            <person name="Furukawa K."/>
        </authorList>
    </citation>
    <scope>NUCLEOTIDE SEQUENCE [LARGE SCALE GENOMIC DNA]</scope>
    <source>
        <strain evidence="1 2">KF715</strain>
        <plasmid evidence="2">Plasmid pkf715a dna</plasmid>
    </source>
</reference>
<organism evidence="1 2">
    <name type="scientific">Pseudomonas putida</name>
    <name type="common">Arthrobacter siderocapsulatus</name>
    <dbReference type="NCBI Taxonomy" id="303"/>
    <lineage>
        <taxon>Bacteria</taxon>
        <taxon>Pseudomonadati</taxon>
        <taxon>Pseudomonadota</taxon>
        <taxon>Gammaproteobacteria</taxon>
        <taxon>Pseudomonadales</taxon>
        <taxon>Pseudomonadaceae</taxon>
        <taxon>Pseudomonas</taxon>
    </lineage>
</organism>
<protein>
    <submittedName>
        <fullName evidence="1">Uncharacterized protein</fullName>
    </submittedName>
</protein>
<evidence type="ECO:0000313" key="2">
    <source>
        <dbReference type="Proteomes" id="UP000218731"/>
    </source>
</evidence>
<accession>A0A1L7NMN2</accession>